<organism evidence="1 2">
    <name type="scientific">Caerostris extrusa</name>
    <name type="common">Bark spider</name>
    <name type="synonym">Caerostris bankana</name>
    <dbReference type="NCBI Taxonomy" id="172846"/>
    <lineage>
        <taxon>Eukaryota</taxon>
        <taxon>Metazoa</taxon>
        <taxon>Ecdysozoa</taxon>
        <taxon>Arthropoda</taxon>
        <taxon>Chelicerata</taxon>
        <taxon>Arachnida</taxon>
        <taxon>Araneae</taxon>
        <taxon>Araneomorphae</taxon>
        <taxon>Entelegynae</taxon>
        <taxon>Araneoidea</taxon>
        <taxon>Araneidae</taxon>
        <taxon>Caerostris</taxon>
    </lineage>
</organism>
<sequence>MTKLPLNPLDHPSRTPPLEWVVERQEIIIPSGSSRLTSDRITLIGQSGHETPKIKLCLPSPHKTIIVYRMEACFYPKGKKLCIKSPICCSTSYVPFTFQELHKLRMYTAVTSSSLDMFF</sequence>
<dbReference type="Proteomes" id="UP001054945">
    <property type="component" value="Unassembled WGS sequence"/>
</dbReference>
<dbReference type="EMBL" id="BPLR01004598">
    <property type="protein sequence ID" value="GIX96018.1"/>
    <property type="molecule type" value="Genomic_DNA"/>
</dbReference>
<accession>A0AAV4PIS8</accession>
<gene>
    <name evidence="1" type="ORF">CEXT_371971</name>
</gene>
<evidence type="ECO:0000313" key="2">
    <source>
        <dbReference type="Proteomes" id="UP001054945"/>
    </source>
</evidence>
<protein>
    <submittedName>
        <fullName evidence="1">Uncharacterized protein</fullName>
    </submittedName>
</protein>
<dbReference type="AlphaFoldDB" id="A0AAV4PIS8"/>
<proteinExistence type="predicted"/>
<name>A0AAV4PIS8_CAEEX</name>
<evidence type="ECO:0000313" key="1">
    <source>
        <dbReference type="EMBL" id="GIX96018.1"/>
    </source>
</evidence>
<keyword evidence="2" id="KW-1185">Reference proteome</keyword>
<reference evidence="1 2" key="1">
    <citation type="submission" date="2021-06" db="EMBL/GenBank/DDBJ databases">
        <title>Caerostris extrusa draft genome.</title>
        <authorList>
            <person name="Kono N."/>
            <person name="Arakawa K."/>
        </authorList>
    </citation>
    <scope>NUCLEOTIDE SEQUENCE [LARGE SCALE GENOMIC DNA]</scope>
</reference>
<comment type="caution">
    <text evidence="1">The sequence shown here is derived from an EMBL/GenBank/DDBJ whole genome shotgun (WGS) entry which is preliminary data.</text>
</comment>